<dbReference type="Pfam" id="PF21728">
    <property type="entry name" value="PADR1_N"/>
    <property type="match status" value="1"/>
</dbReference>
<dbReference type="InterPro" id="IPR004102">
    <property type="entry name" value="Poly(ADP-ribose)pol_reg_dom"/>
</dbReference>
<dbReference type="Pfam" id="PF05406">
    <property type="entry name" value="WGR"/>
    <property type="match status" value="1"/>
</dbReference>
<dbReference type="GO" id="GO:0005694">
    <property type="term" value="C:chromosome"/>
    <property type="evidence" value="ECO:0007669"/>
    <property type="project" value="UniProtKB-SubCell"/>
</dbReference>
<keyword evidence="10 31" id="KW-0808">Transferase</keyword>
<evidence type="ECO:0000256" key="6">
    <source>
        <dbReference type="ARBA" id="ARBA00022499"/>
    </source>
</evidence>
<accession>A0A2R5LBP7</accession>
<evidence type="ECO:0000259" key="34">
    <source>
        <dbReference type="PROSITE" id="PS50172"/>
    </source>
</evidence>
<evidence type="ECO:0000256" key="8">
    <source>
        <dbReference type="ARBA" id="ARBA00022588"/>
    </source>
</evidence>
<dbReference type="InterPro" id="IPR008893">
    <property type="entry name" value="WGR_domain"/>
</dbReference>
<name>A0A2R5LBP7_9ACAR</name>
<dbReference type="Pfam" id="PF00533">
    <property type="entry name" value="BRCT"/>
    <property type="match status" value="1"/>
</dbReference>
<evidence type="ECO:0000259" key="35">
    <source>
        <dbReference type="PROSITE" id="PS51059"/>
    </source>
</evidence>
<dbReference type="SUPFAM" id="SSF142921">
    <property type="entry name" value="WGR domain-like"/>
    <property type="match status" value="1"/>
</dbReference>
<evidence type="ECO:0000256" key="16">
    <source>
        <dbReference type="ARBA" id="ARBA00022833"/>
    </source>
</evidence>
<keyword evidence="19 31" id="KW-0520">NAD</keyword>
<evidence type="ECO:0000256" key="32">
    <source>
        <dbReference type="SAM" id="MobiDB-lite"/>
    </source>
</evidence>
<dbReference type="GO" id="GO:0005730">
    <property type="term" value="C:nucleolus"/>
    <property type="evidence" value="ECO:0007669"/>
    <property type="project" value="UniProtKB-SubCell"/>
</dbReference>
<feature type="compositionally biased region" description="Basic and acidic residues" evidence="32">
    <location>
        <begin position="156"/>
        <end position="177"/>
    </location>
</feature>
<dbReference type="PROSITE" id="PS52007">
    <property type="entry name" value="PADR1"/>
    <property type="match status" value="1"/>
</dbReference>
<dbReference type="FunFam" id="1.10.20.130:FF:000001">
    <property type="entry name" value="Poly [ADP-ribose] polymerase"/>
    <property type="match status" value="1"/>
</dbReference>
<dbReference type="SMART" id="SM01335">
    <property type="entry name" value="PADR1"/>
    <property type="match status" value="1"/>
</dbReference>
<dbReference type="EC" id="2.4.2.-" evidence="31"/>
<dbReference type="SUPFAM" id="SSF47587">
    <property type="entry name" value="Domain of poly(ADP-ribose) polymerase"/>
    <property type="match status" value="1"/>
</dbReference>
<dbReference type="Pfam" id="PF02877">
    <property type="entry name" value="PARP_reg"/>
    <property type="match status" value="1"/>
</dbReference>
<keyword evidence="12" id="KW-0479">Metal-binding</keyword>
<dbReference type="InterPro" id="IPR049296">
    <property type="entry name" value="PARP1-like_PADR1_N"/>
</dbReference>
<dbReference type="GO" id="GO:0003950">
    <property type="term" value="F:NAD+ poly-ADP-ribosyltransferase activity"/>
    <property type="evidence" value="ECO:0007669"/>
    <property type="project" value="UniProtKB-UniRule"/>
</dbReference>
<evidence type="ECO:0000256" key="11">
    <source>
        <dbReference type="ARBA" id="ARBA00022695"/>
    </source>
</evidence>
<evidence type="ECO:0000256" key="15">
    <source>
        <dbReference type="ARBA" id="ARBA00022771"/>
    </source>
</evidence>
<evidence type="ECO:0000256" key="1">
    <source>
        <dbReference type="ARBA" id="ARBA00004286"/>
    </source>
</evidence>
<dbReference type="GO" id="GO:0045087">
    <property type="term" value="P:innate immune response"/>
    <property type="evidence" value="ECO:0007669"/>
    <property type="project" value="UniProtKB-KW"/>
</dbReference>
<sequence length="934" mass="105214">MFDGKVPHWYHFNCFFTRQRPRSVGDVDNFGSLRWDDQKRLEEKIQSKFVAGTTGDDLKDFSTEYAKSNKSTCRGCNEKIAKGLVRISKLDYDSGFSKMRGPTPQWYHIDCFAKERDSLDYTLGAESLPGFMTLGVDDQKTLKEKIKKLERKRKPKADETDSPPKKVKKEENKEEESALKKQAEMIYKYRDNLQRNMSKKELQELLEFNEQDVPPGESRILDLLADGLAFGALERCPECTEGQLRFKTEGYRCSGNMSGWTKCMYVTQDPKRTPFKIPQEMKEAYPFLAKYKSVTKKRVFPANMPKPSEASTSANGKTEKERPLNGYEVAIGRTKASSDEVKAKLSTLGAKAVTKVSENTLFLISTEEDVQKKSKRVKEAEAHNVQVVSEKILESLTAGSVASVVNQHKIAPWGCDIAAKLEKNKKKSQMDKMFTKSGPSVMKLMVKGQAAVEPESGLATVAHVYTRGEDIYSSVLGMVDINRGTNSFYKLQVLESDSRNRYWVFRSWGRVGTTIGGNKLEEMDTLDDALLQFKALFEEKTGNLWSNRKNFEKHPSRFYPLEMDYGQGGDLGSQKALKVGGNSKLHKAVQELICLIFDVDNIKKTMLEFEIDLNKMPLGKLSKRQIQQAYGVLNELNELIKSGGSEGRFLDASNRFYTLLPHDFGMNTPTILNNEDVIKQKIDMLDSLLDIEVACNMLNTESGDSSEDPVDFHYGQLKADIQVLDSSADEFSLLQKYMETTHAATHSSYSLELLELFKVSREGEAKRYKPFRKLHNRKLLWHGSRLANFAGILSQGLRIAPPEAPATGYMFGKGIYFADMVSKSANYCCTSPANPVGLLLLCEVALGNMYEKKQAEFVTKLPPNLHSTMGMGQTAPSPANKVVNPDGVEIPLGPADQTGGKTKGYSLLYNEYIVYDVAQVQIKYLMKVKFNYKY</sequence>
<dbReference type="InterPro" id="IPR038650">
    <property type="entry name" value="PADR1_C_dom_sf"/>
</dbReference>
<keyword evidence="13" id="KW-0677">Repeat</keyword>
<feature type="domain" description="PARP-type" evidence="33">
    <location>
        <begin position="61"/>
        <end position="150"/>
    </location>
</feature>
<dbReference type="PROSITE" id="PS51060">
    <property type="entry name" value="PARP_ALPHA_HD"/>
    <property type="match status" value="1"/>
</dbReference>
<dbReference type="Pfam" id="PF00645">
    <property type="entry name" value="zf-PARP"/>
    <property type="match status" value="1"/>
</dbReference>
<evidence type="ECO:0000256" key="3">
    <source>
        <dbReference type="ARBA" id="ARBA00004604"/>
    </source>
</evidence>
<feature type="domain" description="PARP catalytic" evidence="35">
    <location>
        <begin position="708"/>
        <end position="934"/>
    </location>
</feature>
<keyword evidence="6" id="KW-1017">Isopeptide bond</keyword>
<keyword evidence="14" id="KW-0013">ADP-ribosylation</keyword>
<dbReference type="Gene3D" id="1.10.20.130">
    <property type="match status" value="1"/>
</dbReference>
<evidence type="ECO:0000256" key="2">
    <source>
        <dbReference type="ARBA" id="ARBA00004514"/>
    </source>
</evidence>
<evidence type="ECO:0000256" key="5">
    <source>
        <dbReference type="ARBA" id="ARBA00022490"/>
    </source>
</evidence>
<comment type="subcellular location">
    <subcellularLocation>
        <location evidence="1">Chromosome</location>
    </subcellularLocation>
    <subcellularLocation>
        <location evidence="2">Cytoplasm</location>
        <location evidence="2">Cytosol</location>
    </subcellularLocation>
    <subcellularLocation>
        <location evidence="3">Nucleus</location>
        <location evidence="3">Nucleolus</location>
    </subcellularLocation>
</comment>
<dbReference type="FunFam" id="3.90.228.10:FF:000002">
    <property type="entry name" value="Poly [ADP-ribose] polymerase"/>
    <property type="match status" value="1"/>
</dbReference>
<dbReference type="GO" id="GO:0070212">
    <property type="term" value="P:protein poly-ADP-ribosylation"/>
    <property type="evidence" value="ECO:0007669"/>
    <property type="project" value="TreeGrafter"/>
</dbReference>
<dbReference type="PROSITE" id="PS50172">
    <property type="entry name" value="BRCT"/>
    <property type="match status" value="1"/>
</dbReference>
<reference evidence="38" key="1">
    <citation type="submission" date="2018-03" db="EMBL/GenBank/DDBJ databases">
        <title>The relapsing fever spirochete Borrelia turicatae persists in the highly oxidative environment of its soft-bodied tick vector.</title>
        <authorList>
            <person name="Bourret T.J."/>
            <person name="Boyle W.K."/>
            <person name="Valenzuela J.G."/>
            <person name="Oliveira F."/>
            <person name="Lopez J.E."/>
        </authorList>
    </citation>
    <scope>NUCLEOTIDE SEQUENCE</scope>
    <source>
        <strain evidence="38">Kansas strain/isolate</strain>
        <tissue evidence="38">Salivary glands</tissue>
    </source>
</reference>
<dbReference type="EMBL" id="GGLE01002804">
    <property type="protein sequence ID" value="MBY06930.1"/>
    <property type="molecule type" value="Transcribed_RNA"/>
</dbReference>
<dbReference type="InterPro" id="IPR001510">
    <property type="entry name" value="Znf_PARP"/>
</dbReference>
<comment type="similarity">
    <text evidence="25">Belongs to the ARTD/PARP family.</text>
</comment>
<feature type="region of interest" description="Disordered" evidence="32">
    <location>
        <begin position="302"/>
        <end position="321"/>
    </location>
</feature>
<dbReference type="InterPro" id="IPR012982">
    <property type="entry name" value="PARP1-like_PADR1_Zn_ribbon"/>
</dbReference>
<dbReference type="InterPro" id="IPR001357">
    <property type="entry name" value="BRCT_dom"/>
</dbReference>
<evidence type="ECO:0000259" key="36">
    <source>
        <dbReference type="PROSITE" id="PS51060"/>
    </source>
</evidence>
<dbReference type="FunFam" id="1.20.142.10:FF:000001">
    <property type="entry name" value="Poly [ADP-ribose] polymerase"/>
    <property type="match status" value="1"/>
</dbReference>
<evidence type="ECO:0000256" key="24">
    <source>
        <dbReference type="ARBA" id="ARBA00024164"/>
    </source>
</evidence>
<comment type="catalytic activity">
    <reaction evidence="23">
        <text>L-glutamyl-[protein] + NAD(+) = 5-O-(ADP-D-ribosyl)-L-glutamyl-[protein] + nicotinamide</text>
        <dbReference type="Rhea" id="RHEA:58224"/>
        <dbReference type="Rhea" id="RHEA-COMP:10208"/>
        <dbReference type="Rhea" id="RHEA-COMP:15089"/>
        <dbReference type="ChEBI" id="CHEBI:17154"/>
        <dbReference type="ChEBI" id="CHEBI:29973"/>
        <dbReference type="ChEBI" id="CHEBI:57540"/>
        <dbReference type="ChEBI" id="CHEBI:142540"/>
    </reaction>
    <physiologicalReaction direction="left-to-right" evidence="23">
        <dbReference type="Rhea" id="RHEA:58225"/>
    </physiologicalReaction>
</comment>
<proteinExistence type="inferred from homology"/>
<feature type="region of interest" description="Disordered" evidence="32">
    <location>
        <begin position="148"/>
        <end position="177"/>
    </location>
</feature>
<keyword evidence="11" id="KW-0548">Nucleotidyltransferase</keyword>
<evidence type="ECO:0000256" key="18">
    <source>
        <dbReference type="ARBA" id="ARBA00023015"/>
    </source>
</evidence>
<feature type="domain" description="PARP-type" evidence="33">
    <location>
        <begin position="1"/>
        <end position="47"/>
    </location>
</feature>
<dbReference type="GO" id="GO:0016779">
    <property type="term" value="F:nucleotidyltransferase activity"/>
    <property type="evidence" value="ECO:0007669"/>
    <property type="project" value="UniProtKB-KW"/>
</dbReference>
<keyword evidence="9 31" id="KW-0328">Glycosyltransferase</keyword>
<feature type="domain" description="WGR" evidence="37">
    <location>
        <begin position="461"/>
        <end position="558"/>
    </location>
</feature>
<evidence type="ECO:0000256" key="10">
    <source>
        <dbReference type="ARBA" id="ARBA00022679"/>
    </source>
</evidence>
<dbReference type="InterPro" id="IPR012317">
    <property type="entry name" value="Poly(ADP-ribose)pol_cat_dom"/>
</dbReference>
<evidence type="ECO:0000256" key="4">
    <source>
        <dbReference type="ARBA" id="ARBA00022454"/>
    </source>
</evidence>
<feature type="domain" description="BRCT" evidence="34">
    <location>
        <begin position="319"/>
        <end position="393"/>
    </location>
</feature>
<evidence type="ECO:0000256" key="29">
    <source>
        <dbReference type="ARBA" id="ARBA00048575"/>
    </source>
</evidence>
<evidence type="ECO:0000256" key="27">
    <source>
        <dbReference type="ARBA" id="ARBA00048241"/>
    </source>
</evidence>
<dbReference type="InterPro" id="IPR036930">
    <property type="entry name" value="WGR_dom_sf"/>
</dbReference>
<dbReference type="SMART" id="SM00773">
    <property type="entry name" value="WGR"/>
    <property type="match status" value="1"/>
</dbReference>
<dbReference type="Pfam" id="PF08063">
    <property type="entry name" value="Zn_ribbon_PADR1"/>
    <property type="match status" value="1"/>
</dbReference>
<dbReference type="Gene3D" id="1.20.142.10">
    <property type="entry name" value="Poly(ADP-ribose) polymerase, regulatory domain"/>
    <property type="match status" value="1"/>
</dbReference>
<evidence type="ECO:0000256" key="28">
    <source>
        <dbReference type="ARBA" id="ARBA00048339"/>
    </source>
</evidence>
<dbReference type="SUPFAM" id="SSF52113">
    <property type="entry name" value="BRCT domain"/>
    <property type="match status" value="1"/>
</dbReference>
<evidence type="ECO:0000256" key="22">
    <source>
        <dbReference type="ARBA" id="ARBA00023242"/>
    </source>
</evidence>
<evidence type="ECO:0000256" key="7">
    <source>
        <dbReference type="ARBA" id="ARBA00022533"/>
    </source>
</evidence>
<evidence type="ECO:0000256" key="13">
    <source>
        <dbReference type="ARBA" id="ARBA00022737"/>
    </source>
</evidence>
<organism evidence="38">
    <name type="scientific">Ornithodoros turicata</name>
    <dbReference type="NCBI Taxonomy" id="34597"/>
    <lineage>
        <taxon>Eukaryota</taxon>
        <taxon>Metazoa</taxon>
        <taxon>Ecdysozoa</taxon>
        <taxon>Arthropoda</taxon>
        <taxon>Chelicerata</taxon>
        <taxon>Arachnida</taxon>
        <taxon>Acari</taxon>
        <taxon>Parasitiformes</taxon>
        <taxon>Ixodida</taxon>
        <taxon>Ixodoidea</taxon>
        <taxon>Argasidae</taxon>
        <taxon>Ornithodorinae</taxon>
        <taxon>Ornithodoros</taxon>
    </lineage>
</organism>
<dbReference type="Gene3D" id="3.90.228.10">
    <property type="match status" value="1"/>
</dbReference>
<comment type="catalytic activity">
    <reaction evidence="24">
        <text>L-aspartyl-[protein] + NAD(+) = 4-O-(ADP-D-ribosyl)-L-aspartyl-[protein] + nicotinamide</text>
        <dbReference type="Rhea" id="RHEA:54424"/>
        <dbReference type="Rhea" id="RHEA-COMP:9867"/>
        <dbReference type="Rhea" id="RHEA-COMP:13832"/>
        <dbReference type="ChEBI" id="CHEBI:17154"/>
        <dbReference type="ChEBI" id="CHEBI:29961"/>
        <dbReference type="ChEBI" id="CHEBI:57540"/>
        <dbReference type="ChEBI" id="CHEBI:138102"/>
    </reaction>
    <physiologicalReaction direction="left-to-right" evidence="24">
        <dbReference type="Rhea" id="RHEA:54425"/>
    </physiologicalReaction>
</comment>
<evidence type="ECO:0000256" key="31">
    <source>
        <dbReference type="RuleBase" id="RU362114"/>
    </source>
</evidence>
<feature type="domain" description="PARP alpha-helical" evidence="36">
    <location>
        <begin position="582"/>
        <end position="699"/>
    </location>
</feature>
<dbReference type="Gene3D" id="2.20.25.630">
    <property type="match status" value="1"/>
</dbReference>
<dbReference type="GO" id="GO:0140808">
    <property type="term" value="F:NAD+-protein-tyrosine ADP-ribosyltransferase activity"/>
    <property type="evidence" value="ECO:0007669"/>
    <property type="project" value="RHEA"/>
</dbReference>
<evidence type="ECO:0000256" key="26">
    <source>
        <dbReference type="ARBA" id="ARBA00033987"/>
    </source>
</evidence>
<dbReference type="PROSITE" id="PS50064">
    <property type="entry name" value="ZF_PARP_2"/>
    <property type="match status" value="2"/>
</dbReference>
<keyword evidence="17" id="KW-0391">Immunity</keyword>
<dbReference type="GO" id="GO:0140815">
    <property type="term" value="F:NAD+-protein-histidine ADP-ribosyltransferase activity"/>
    <property type="evidence" value="ECO:0007669"/>
    <property type="project" value="RHEA"/>
</dbReference>
<dbReference type="GO" id="GO:0008270">
    <property type="term" value="F:zinc ion binding"/>
    <property type="evidence" value="ECO:0007669"/>
    <property type="project" value="UniProtKB-KW"/>
</dbReference>
<keyword evidence="21" id="KW-0804">Transcription</keyword>
<dbReference type="SUPFAM" id="SSF57716">
    <property type="entry name" value="Glucocorticoid receptor-like (DNA-binding domain)"/>
    <property type="match status" value="2"/>
</dbReference>
<comment type="catalytic activity">
    <reaction evidence="28">
        <text>L-tyrosyl-[protein] + NAD(+) = O-(ADP-D-ribosyl)-L-tyrosyl-[protein] + nicotinamide + H(+)</text>
        <dbReference type="Rhea" id="RHEA:58236"/>
        <dbReference type="Rhea" id="RHEA-COMP:10136"/>
        <dbReference type="Rhea" id="RHEA-COMP:15092"/>
        <dbReference type="ChEBI" id="CHEBI:15378"/>
        <dbReference type="ChEBI" id="CHEBI:17154"/>
        <dbReference type="ChEBI" id="CHEBI:46858"/>
        <dbReference type="ChEBI" id="CHEBI:57540"/>
        <dbReference type="ChEBI" id="CHEBI:142557"/>
    </reaction>
    <physiologicalReaction direction="left-to-right" evidence="28">
        <dbReference type="Rhea" id="RHEA:58237"/>
    </physiologicalReaction>
</comment>
<dbReference type="Gene3D" id="3.40.50.10190">
    <property type="entry name" value="BRCT domain"/>
    <property type="match status" value="1"/>
</dbReference>
<evidence type="ECO:0000256" key="14">
    <source>
        <dbReference type="ARBA" id="ARBA00022765"/>
    </source>
</evidence>
<dbReference type="SUPFAM" id="SSF56399">
    <property type="entry name" value="ADP-ribosylation"/>
    <property type="match status" value="1"/>
</dbReference>
<dbReference type="FunFam" id="2.20.25.630:FF:000001">
    <property type="entry name" value="Poly [ADP-ribose] polymerase"/>
    <property type="match status" value="1"/>
</dbReference>
<dbReference type="InterPro" id="IPR050800">
    <property type="entry name" value="ARTD/PARP"/>
</dbReference>
<dbReference type="GO" id="GO:0140807">
    <property type="term" value="F:NAD+-protein-glutamate ADP-ribosyltransferase activity"/>
    <property type="evidence" value="ECO:0007669"/>
    <property type="project" value="RHEA"/>
</dbReference>
<dbReference type="InterPro" id="IPR036616">
    <property type="entry name" value="Poly(ADP-ribose)pol_reg_dom_sf"/>
</dbReference>
<dbReference type="GO" id="GO:0005829">
    <property type="term" value="C:cytosol"/>
    <property type="evidence" value="ECO:0007669"/>
    <property type="project" value="UniProtKB-SubCell"/>
</dbReference>
<dbReference type="PROSITE" id="PS51977">
    <property type="entry name" value="WGR"/>
    <property type="match status" value="1"/>
</dbReference>
<evidence type="ECO:0000259" key="33">
    <source>
        <dbReference type="PROSITE" id="PS50064"/>
    </source>
</evidence>
<dbReference type="AlphaFoldDB" id="A0A2R5LBP7"/>
<dbReference type="Gene3D" id="3.30.1740.10">
    <property type="entry name" value="Zinc finger, PARP-type"/>
    <property type="match status" value="2"/>
</dbReference>
<keyword evidence="16" id="KW-0862">Zinc</keyword>
<dbReference type="InterPro" id="IPR036420">
    <property type="entry name" value="BRCT_dom_sf"/>
</dbReference>
<evidence type="ECO:0000256" key="25">
    <source>
        <dbReference type="ARBA" id="ARBA00024347"/>
    </source>
</evidence>
<dbReference type="GO" id="GO:0140806">
    <property type="term" value="F:NAD+-protein-aspartate ADP-ribosyltransferase activity"/>
    <property type="evidence" value="ECO:0007669"/>
    <property type="project" value="RHEA"/>
</dbReference>
<keyword evidence="15" id="KW-0863">Zinc-finger</keyword>
<evidence type="ECO:0000259" key="37">
    <source>
        <dbReference type="PROSITE" id="PS51977"/>
    </source>
</evidence>
<comment type="catalytic activity">
    <reaction evidence="27">
        <text>L-histidyl-[protein] + NAD(+) = N(tele)-(ADP-D-ribosyl)-L-histidyl-[protein] + nicotinamide + H(+)</text>
        <dbReference type="Rhea" id="RHEA:72071"/>
        <dbReference type="Rhea" id="RHEA-COMP:9745"/>
        <dbReference type="Rhea" id="RHEA-COMP:18085"/>
        <dbReference type="ChEBI" id="CHEBI:15378"/>
        <dbReference type="ChEBI" id="CHEBI:17154"/>
        <dbReference type="ChEBI" id="CHEBI:29979"/>
        <dbReference type="ChEBI" id="CHEBI:57540"/>
        <dbReference type="ChEBI" id="CHEBI:191398"/>
    </reaction>
    <physiologicalReaction direction="left-to-right" evidence="27">
        <dbReference type="Rhea" id="RHEA:72072"/>
    </physiologicalReaction>
</comment>
<keyword evidence="5" id="KW-0963">Cytoplasm</keyword>
<evidence type="ECO:0000256" key="9">
    <source>
        <dbReference type="ARBA" id="ARBA00022676"/>
    </source>
</evidence>
<keyword evidence="4" id="KW-0158">Chromosome</keyword>
<evidence type="ECO:0000313" key="38">
    <source>
        <dbReference type="EMBL" id="MBY06930.1"/>
    </source>
</evidence>
<dbReference type="GO" id="GO:0140805">
    <property type="term" value="F:NAD+-protein-serine ADP-ribosyltransferase activity"/>
    <property type="evidence" value="ECO:0007669"/>
    <property type="project" value="RHEA"/>
</dbReference>
<evidence type="ECO:0000256" key="20">
    <source>
        <dbReference type="ARBA" id="ARBA00023125"/>
    </source>
</evidence>
<keyword evidence="22" id="KW-0539">Nucleus</keyword>
<evidence type="ECO:0000256" key="12">
    <source>
        <dbReference type="ARBA" id="ARBA00022723"/>
    </source>
</evidence>
<dbReference type="CDD" id="cd08001">
    <property type="entry name" value="WGR_PARP1_like"/>
    <property type="match status" value="1"/>
</dbReference>
<keyword evidence="18" id="KW-0805">Transcription regulation</keyword>
<dbReference type="CDD" id="cd01437">
    <property type="entry name" value="parp_like"/>
    <property type="match status" value="1"/>
</dbReference>
<evidence type="ECO:0000256" key="17">
    <source>
        <dbReference type="ARBA" id="ARBA00022859"/>
    </source>
</evidence>
<dbReference type="Pfam" id="PF00644">
    <property type="entry name" value="PARP"/>
    <property type="match status" value="1"/>
</dbReference>
<dbReference type="SMART" id="SM01336">
    <property type="entry name" value="zf-PARP"/>
    <property type="match status" value="2"/>
</dbReference>
<dbReference type="PROSITE" id="PS51059">
    <property type="entry name" value="PARP_CATALYTIC"/>
    <property type="match status" value="1"/>
</dbReference>
<evidence type="ECO:0000256" key="19">
    <source>
        <dbReference type="ARBA" id="ARBA00023027"/>
    </source>
</evidence>
<dbReference type="GO" id="GO:0006302">
    <property type="term" value="P:double-strand break repair"/>
    <property type="evidence" value="ECO:0007669"/>
    <property type="project" value="TreeGrafter"/>
</dbReference>
<keyword evidence="20" id="KW-0238">DNA-binding</keyword>
<evidence type="ECO:0000256" key="30">
    <source>
        <dbReference type="ARBA" id="ARBA00071874"/>
    </source>
</evidence>
<keyword evidence="7" id="KW-0021">Allosteric enzyme</keyword>
<dbReference type="PANTHER" id="PTHR10459:SF112">
    <property type="entry name" value="POLY [ADP-RIBOSE] POLYMERASE 1"/>
    <property type="match status" value="1"/>
</dbReference>
<comment type="catalytic activity">
    <reaction evidence="26">
        <text>NAD(+) + (ADP-D-ribosyl)n-acceptor = nicotinamide + (ADP-D-ribosyl)n+1-acceptor + H(+).</text>
        <dbReference type="EC" id="2.4.2.30"/>
    </reaction>
</comment>
<dbReference type="InterPro" id="IPR036957">
    <property type="entry name" value="Znf_PARP_sf"/>
</dbReference>
<dbReference type="GO" id="GO:0003677">
    <property type="term" value="F:DNA binding"/>
    <property type="evidence" value="ECO:0007669"/>
    <property type="project" value="UniProtKB-KW"/>
</dbReference>
<dbReference type="PANTHER" id="PTHR10459">
    <property type="entry name" value="DNA LIGASE"/>
    <property type="match status" value="1"/>
</dbReference>
<comment type="catalytic activity">
    <reaction evidence="29">
        <text>L-seryl-[protein] + NAD(+) = O-(ADP-D-ribosyl)-L-seryl-[protein] + nicotinamide + H(+)</text>
        <dbReference type="Rhea" id="RHEA:58232"/>
        <dbReference type="Rhea" id="RHEA-COMP:9863"/>
        <dbReference type="Rhea" id="RHEA-COMP:15091"/>
        <dbReference type="ChEBI" id="CHEBI:15378"/>
        <dbReference type="ChEBI" id="CHEBI:17154"/>
        <dbReference type="ChEBI" id="CHEBI:29999"/>
        <dbReference type="ChEBI" id="CHEBI:57540"/>
        <dbReference type="ChEBI" id="CHEBI:142556"/>
    </reaction>
    <physiologicalReaction direction="left-to-right" evidence="29">
        <dbReference type="Rhea" id="RHEA:58233"/>
    </physiologicalReaction>
</comment>
<evidence type="ECO:0000256" key="23">
    <source>
        <dbReference type="ARBA" id="ARBA00024159"/>
    </source>
</evidence>
<evidence type="ECO:0000256" key="21">
    <source>
        <dbReference type="ARBA" id="ARBA00023163"/>
    </source>
</evidence>
<keyword evidence="8" id="KW-0399">Innate immunity</keyword>
<protein>
    <recommendedName>
        <fullName evidence="30 31">Poly [ADP-ribose] polymerase</fullName>
        <shortName evidence="31">PARP</shortName>
        <ecNumber evidence="31">2.4.2.-</ecNumber>
    </recommendedName>
</protein>